<reference evidence="1" key="1">
    <citation type="submission" date="2021-01" db="UniProtKB">
        <authorList>
            <consortium name="EnsemblPlants"/>
        </authorList>
    </citation>
    <scope>IDENTIFICATION</scope>
</reference>
<dbReference type="Gramene" id="Kaladp0040s0358.1.v1.1">
    <property type="protein sequence ID" value="Kaladp0040s0358.1.v1.1.CDS.1"/>
    <property type="gene ID" value="Kaladp0040s0358.v1.1"/>
</dbReference>
<evidence type="ECO:0000313" key="2">
    <source>
        <dbReference type="Proteomes" id="UP000594263"/>
    </source>
</evidence>
<dbReference type="EnsemblPlants" id="Kaladp0040s0358.2.v1.1">
    <property type="protein sequence ID" value="Kaladp0040s0358.2.v1.1.CDS.1"/>
    <property type="gene ID" value="Kaladp0040s0358.v1.1"/>
</dbReference>
<protein>
    <submittedName>
        <fullName evidence="1">Uncharacterized protein</fullName>
    </submittedName>
</protein>
<keyword evidence="2" id="KW-1185">Reference proteome</keyword>
<accession>A0A7N0TNB8</accession>
<evidence type="ECO:0000313" key="1">
    <source>
        <dbReference type="EnsemblPlants" id="Kaladp0040s0358.2.v1.1.CDS.1"/>
    </source>
</evidence>
<name>A0A7N0TNB8_KALFE</name>
<dbReference type="Proteomes" id="UP000594263">
    <property type="component" value="Unplaced"/>
</dbReference>
<proteinExistence type="predicted"/>
<dbReference type="Gramene" id="Kaladp0040s0358.2.v1.1">
    <property type="protein sequence ID" value="Kaladp0040s0358.2.v1.1.CDS.1"/>
    <property type="gene ID" value="Kaladp0040s0358.v1.1"/>
</dbReference>
<sequence>MRTVKANVLVGSGGESGTGSHLKAWIILAGSRFTCSKPKVKAGQILRPTPKGAIFTPFIPFKSTLYTLPRRDVQSNTFPVWNVWILPNFWILCHPGSVVVVFHIYTCCNGVLSQLHVTRRNALEGGTGRSP</sequence>
<dbReference type="AlphaFoldDB" id="A0A7N0TNB8"/>
<organism evidence="1 2">
    <name type="scientific">Kalanchoe fedtschenkoi</name>
    <name type="common">Lavender scallops</name>
    <name type="synonym">South American air plant</name>
    <dbReference type="NCBI Taxonomy" id="63787"/>
    <lineage>
        <taxon>Eukaryota</taxon>
        <taxon>Viridiplantae</taxon>
        <taxon>Streptophyta</taxon>
        <taxon>Embryophyta</taxon>
        <taxon>Tracheophyta</taxon>
        <taxon>Spermatophyta</taxon>
        <taxon>Magnoliopsida</taxon>
        <taxon>eudicotyledons</taxon>
        <taxon>Gunneridae</taxon>
        <taxon>Pentapetalae</taxon>
        <taxon>Saxifragales</taxon>
        <taxon>Crassulaceae</taxon>
        <taxon>Kalanchoe</taxon>
    </lineage>
</organism>
<dbReference type="EnsemblPlants" id="Kaladp0040s0358.1.v1.1">
    <property type="protein sequence ID" value="Kaladp0040s0358.1.v1.1.CDS.1"/>
    <property type="gene ID" value="Kaladp0040s0358.v1.1"/>
</dbReference>